<dbReference type="Gene3D" id="6.20.340.10">
    <property type="match status" value="1"/>
</dbReference>
<evidence type="ECO:0000256" key="1">
    <source>
        <dbReference type="ARBA" id="ARBA00001947"/>
    </source>
</evidence>
<sequence length="196" mass="22386">MSCPRVQYRRRMHYATRGNRMKMVRTPGNKLVMQKRAKRSQGIHTPWVLGHKRLGGTKALRHIDARLASRHEKSVSRAYGGVLSHDQVRDRVVRAFLVEEQRITVSKKKAPAKKATTTRQPVGSKLRMKHKRRRLVQGPNSYFMDVSCPRCRQVTVVYSHATTSVECKGCSKKLCRPTGGKALLVEGCGYRRKPDH</sequence>
<dbReference type="VEuPathDB" id="TriTrypDB:LdBPK_363940.1"/>
<protein>
    <submittedName>
        <fullName evidence="8">Ribosomal protein L34e family protein</fullName>
    </submittedName>
</protein>
<dbReference type="Proteomes" id="UP000318447">
    <property type="component" value="Unassembled WGS sequence"/>
</dbReference>
<dbReference type="VEuPathDB" id="TriTrypDB:LdCL_360046400"/>
<dbReference type="GO" id="GO:1990904">
    <property type="term" value="C:ribonucleoprotein complex"/>
    <property type="evidence" value="ECO:0007669"/>
    <property type="project" value="UniProtKB-KW"/>
</dbReference>
<evidence type="ECO:0000256" key="4">
    <source>
        <dbReference type="ARBA" id="ARBA00022833"/>
    </source>
</evidence>
<comment type="caution">
    <text evidence="8">The sequence shown here is derived from an EMBL/GenBank/DDBJ whole genome shotgun (WGS) entry which is preliminary data.</text>
</comment>
<dbReference type="Gene3D" id="6.20.370.70">
    <property type="match status" value="1"/>
</dbReference>
<name>A0A504X354_LEIDO</name>
<dbReference type="InterPro" id="IPR008195">
    <property type="entry name" value="Ribosomal_eL34"/>
</dbReference>
<dbReference type="VEuPathDB" id="TriTrypDB:LDHU3_36.5280"/>
<gene>
    <name evidence="8" type="ORF">CGC20_28035</name>
    <name evidence="9" type="ORF">CGC21_14245</name>
</gene>
<organism evidence="8 11">
    <name type="scientific">Leishmania donovani</name>
    <dbReference type="NCBI Taxonomy" id="5661"/>
    <lineage>
        <taxon>Eukaryota</taxon>
        <taxon>Discoba</taxon>
        <taxon>Euglenozoa</taxon>
        <taxon>Kinetoplastea</taxon>
        <taxon>Metakinetoplastina</taxon>
        <taxon>Trypanosomatida</taxon>
        <taxon>Trypanosomatidae</taxon>
        <taxon>Leishmaniinae</taxon>
        <taxon>Leishmania</taxon>
    </lineage>
</organism>
<evidence type="ECO:0000256" key="6">
    <source>
        <dbReference type="ARBA" id="ARBA00023274"/>
    </source>
</evidence>
<dbReference type="InterPro" id="IPR000592">
    <property type="entry name" value="Ribosomal_eS27"/>
</dbReference>
<keyword evidence="5 8" id="KW-0689">Ribosomal protein</keyword>
<comment type="similarity">
    <text evidence="2">Belongs to the eukaryotic ribosomal protein eL34 family.</text>
</comment>
<keyword evidence="6" id="KW-0687">Ribonucleoprotein</keyword>
<dbReference type="GO" id="GO:0005840">
    <property type="term" value="C:ribosome"/>
    <property type="evidence" value="ECO:0007669"/>
    <property type="project" value="UniProtKB-KW"/>
</dbReference>
<keyword evidence="4" id="KW-0862">Zinc</keyword>
<dbReference type="HAMAP" id="MF_00371">
    <property type="entry name" value="Ribosomal_eS27"/>
    <property type="match status" value="1"/>
</dbReference>
<evidence type="ECO:0000313" key="11">
    <source>
        <dbReference type="Proteomes" id="UP000318821"/>
    </source>
</evidence>
<accession>A0A504X354</accession>
<dbReference type="Proteomes" id="UP000318821">
    <property type="component" value="Unassembled WGS sequence"/>
</dbReference>
<dbReference type="VEuPathDB" id="TriTrypDB:LdCL_360046300"/>
<dbReference type="EMBL" id="RHLD01000002">
    <property type="protein sequence ID" value="TPP42065.1"/>
    <property type="molecule type" value="Genomic_DNA"/>
</dbReference>
<evidence type="ECO:0000256" key="3">
    <source>
        <dbReference type="ARBA" id="ARBA00010919"/>
    </source>
</evidence>
<dbReference type="GO" id="GO:0003735">
    <property type="term" value="F:structural constituent of ribosome"/>
    <property type="evidence" value="ECO:0007669"/>
    <property type="project" value="InterPro"/>
</dbReference>
<dbReference type="Pfam" id="PF01199">
    <property type="entry name" value="Ribosomal_L34e"/>
    <property type="match status" value="1"/>
</dbReference>
<evidence type="ECO:0000256" key="7">
    <source>
        <dbReference type="SAM" id="MobiDB-lite"/>
    </source>
</evidence>
<evidence type="ECO:0000256" key="5">
    <source>
        <dbReference type="ARBA" id="ARBA00022980"/>
    </source>
</evidence>
<evidence type="ECO:0000256" key="2">
    <source>
        <dbReference type="ARBA" id="ARBA00009875"/>
    </source>
</evidence>
<proteinExistence type="inferred from homology"/>
<comment type="similarity">
    <text evidence="3">Belongs to the eukaryotic ribosomal protein eS27 family.</text>
</comment>
<dbReference type="GO" id="GO:0006412">
    <property type="term" value="P:translation"/>
    <property type="evidence" value="ECO:0007669"/>
    <property type="project" value="InterPro"/>
</dbReference>
<evidence type="ECO:0000313" key="8">
    <source>
        <dbReference type="EMBL" id="TPP42065.1"/>
    </source>
</evidence>
<evidence type="ECO:0000313" key="9">
    <source>
        <dbReference type="EMBL" id="TPP48499.1"/>
    </source>
</evidence>
<dbReference type="InterPro" id="IPR023407">
    <property type="entry name" value="Ribosomal_eS27_Zn-bd_dom_sf"/>
</dbReference>
<dbReference type="VEuPathDB" id="TriTrypDB:LdBPK_363930.1"/>
<dbReference type="Gene3D" id="2.20.25.100">
    <property type="entry name" value="Zn-binding ribosomal proteins"/>
    <property type="match status" value="1"/>
</dbReference>
<evidence type="ECO:0000313" key="10">
    <source>
        <dbReference type="Proteomes" id="UP000318447"/>
    </source>
</evidence>
<dbReference type="InterPro" id="IPR038562">
    <property type="entry name" value="Ribosomal_eL34_C_sf"/>
</dbReference>
<dbReference type="SUPFAM" id="SSF57829">
    <property type="entry name" value="Zn-binding ribosomal proteins"/>
    <property type="match status" value="1"/>
</dbReference>
<reference evidence="8" key="1">
    <citation type="submission" date="2019-02" db="EMBL/GenBank/DDBJ databases">
        <title>FDA dAtabase for Regulatory Grade micrObial Sequences (FDA-ARGOS): Supporting development and validation of Infectious Disease Dx tests.</title>
        <authorList>
            <person name="Duncan R."/>
            <person name="Fisher C."/>
            <person name="Tallon L.J."/>
            <person name="Sadzewicz L."/>
            <person name="Sengamalay N."/>
            <person name="Ott S."/>
            <person name="Godinez A."/>
            <person name="Nagaraj S."/>
            <person name="Nadendla S."/>
            <person name="Sichtig H."/>
        </authorList>
    </citation>
    <scope>NUCLEOTIDE SEQUENCE</scope>
    <source>
        <strain evidence="8">FDAARGOS_360</strain>
        <strain evidence="9">FDAARGOS_361</strain>
    </source>
</reference>
<dbReference type="FunFam" id="2.20.25.100:FF:000001">
    <property type="entry name" value="40S ribosomal protein S27"/>
    <property type="match status" value="1"/>
</dbReference>
<dbReference type="EMBL" id="RHLC01000054">
    <property type="protein sequence ID" value="TPP48499.1"/>
    <property type="molecule type" value="Genomic_DNA"/>
</dbReference>
<dbReference type="VEuPathDB" id="TriTrypDB:LDHU3_36.5270"/>
<dbReference type="InterPro" id="IPR011332">
    <property type="entry name" value="Ribosomal_zn-bd"/>
</dbReference>
<dbReference type="PRINTS" id="PR01250">
    <property type="entry name" value="RIBOSOMALL34"/>
</dbReference>
<comment type="cofactor">
    <cofactor evidence="1">
        <name>Zn(2+)</name>
        <dbReference type="ChEBI" id="CHEBI:29105"/>
    </cofactor>
</comment>
<dbReference type="PANTHER" id="PTHR10759">
    <property type="entry name" value="60S RIBOSOMAL PROTEIN L34"/>
    <property type="match status" value="1"/>
</dbReference>
<reference evidence="10" key="3">
    <citation type="submission" date="2019-02" db="EMBL/GenBank/DDBJ databases">
        <title>FDA dAtabase for Regulatory Grade micrObial Sequences (FDA-ARGOS): Supporting development and validation of Infectious Disease Dx tests.</title>
        <authorList>
            <person name="Duncan R."/>
            <person name="Fisher C."/>
            <person name="Tallon L."/>
            <person name="Sadzewicz L."/>
            <person name="Sengamalay N."/>
            <person name="Ott S."/>
            <person name="Godinez A."/>
            <person name="Nagaraj S."/>
            <person name="Vavikolanu K."/>
            <person name="Nadendla S."/>
            <person name="Aluvathingal J."/>
            <person name="Sichtig H."/>
        </authorList>
    </citation>
    <scope>NUCLEOTIDE SEQUENCE [LARGE SCALE GENOMIC DNA]</scope>
    <source>
        <strain evidence="10">FDAARGOS_361</strain>
    </source>
</reference>
<feature type="region of interest" description="Disordered" evidence="7">
    <location>
        <begin position="107"/>
        <end position="131"/>
    </location>
</feature>
<reference evidence="11" key="2">
    <citation type="submission" date="2019-02" db="EMBL/GenBank/DDBJ databases">
        <title>FDA dAtabase for Regulatory Grade micrObial Sequences (FDA-ARGOS): Supporting development and validation of Infectious Disease Dx tests.</title>
        <authorList>
            <person name="Duncan R."/>
            <person name="Fisher C."/>
            <person name="Tallon L."/>
            <person name="Sadzewicz L."/>
            <person name="Sengamalay N."/>
            <person name="Ott S."/>
            <person name="Godinez A."/>
            <person name="Nagaraj S."/>
            <person name="Vavikolanu K."/>
            <person name="Vyas G."/>
            <person name="Nadendla S."/>
            <person name="Aluvathingal J."/>
            <person name="Sichtig H."/>
        </authorList>
    </citation>
    <scope>NUCLEOTIDE SEQUENCE [LARGE SCALE GENOMIC DNA]</scope>
    <source>
        <strain evidence="11">FDAARGOS_360</strain>
    </source>
</reference>
<dbReference type="AlphaFoldDB" id="A0A504X354"/>
<dbReference type="Pfam" id="PF01667">
    <property type="entry name" value="Ribosomal_S27e"/>
    <property type="match status" value="1"/>
</dbReference>